<dbReference type="SUPFAM" id="SSF47413">
    <property type="entry name" value="lambda repressor-like DNA-binding domains"/>
    <property type="match status" value="1"/>
</dbReference>
<dbReference type="InterPro" id="IPR001387">
    <property type="entry name" value="Cro/C1-type_HTH"/>
</dbReference>
<name>A0A2T3NCF0_9GAMM</name>
<evidence type="ECO:0000313" key="2">
    <source>
        <dbReference type="EMBL" id="PSW11703.1"/>
    </source>
</evidence>
<dbReference type="CDD" id="cd00093">
    <property type="entry name" value="HTH_XRE"/>
    <property type="match status" value="1"/>
</dbReference>
<evidence type="ECO:0000259" key="1">
    <source>
        <dbReference type="PROSITE" id="PS50943"/>
    </source>
</evidence>
<comment type="caution">
    <text evidence="2">The sequence shown here is derived from an EMBL/GenBank/DDBJ whole genome shotgun (WGS) entry which is preliminary data.</text>
</comment>
<feature type="domain" description="HTH cro/C1-type" evidence="1">
    <location>
        <begin position="12"/>
        <end position="66"/>
    </location>
</feature>
<accession>A0A2T3NCF0</accession>
<dbReference type="SMART" id="SM00530">
    <property type="entry name" value="HTH_XRE"/>
    <property type="match status" value="1"/>
</dbReference>
<dbReference type="Gene3D" id="1.10.260.40">
    <property type="entry name" value="lambda repressor-like DNA-binding domains"/>
    <property type="match status" value="1"/>
</dbReference>
<dbReference type="RefSeq" id="WP_036824976.1">
    <property type="nucleotide sequence ID" value="NZ_JGVO01000590.1"/>
</dbReference>
<sequence>MEIAKSQIASKIREAREWKELSQVVMAKKLDIARQTYLDLESGKTEPRITTLLKIALLTGRPLEWFIGDIMVEQGQDNGSHYWQQLSNLYGKLPEPLQTEMLKSHLNQVQACIDYISAPK</sequence>
<keyword evidence="3" id="KW-1185">Reference proteome</keyword>
<protein>
    <submittedName>
        <fullName evidence="2">XRE family transcriptional regulator</fullName>
    </submittedName>
</protein>
<dbReference type="AlphaFoldDB" id="A0A2T3NCF0"/>
<dbReference type="PROSITE" id="PS50943">
    <property type="entry name" value="HTH_CROC1"/>
    <property type="match status" value="1"/>
</dbReference>
<dbReference type="Pfam" id="PF01381">
    <property type="entry name" value="HTH_3"/>
    <property type="match status" value="1"/>
</dbReference>
<dbReference type="InterPro" id="IPR010982">
    <property type="entry name" value="Lambda_DNA-bd_dom_sf"/>
</dbReference>
<evidence type="ECO:0000313" key="3">
    <source>
        <dbReference type="Proteomes" id="UP000241771"/>
    </source>
</evidence>
<proteinExistence type="predicted"/>
<dbReference type="EMBL" id="PYMA01000023">
    <property type="protein sequence ID" value="PSW11703.1"/>
    <property type="molecule type" value="Genomic_DNA"/>
</dbReference>
<reference evidence="2 3" key="1">
    <citation type="submission" date="2018-01" db="EMBL/GenBank/DDBJ databases">
        <title>Whole genome sequencing of Histamine producing bacteria.</title>
        <authorList>
            <person name="Butler K."/>
        </authorList>
    </citation>
    <scope>NUCLEOTIDE SEQUENCE [LARGE SCALE GENOMIC DNA]</scope>
    <source>
        <strain evidence="2 3">DSM 100436</strain>
    </source>
</reference>
<dbReference type="OrthoDB" id="5815699at2"/>
<dbReference type="Proteomes" id="UP000241771">
    <property type="component" value="Unassembled WGS sequence"/>
</dbReference>
<organism evidence="2 3">
    <name type="scientific">Photobacterium sanctipauli</name>
    <dbReference type="NCBI Taxonomy" id="1342794"/>
    <lineage>
        <taxon>Bacteria</taxon>
        <taxon>Pseudomonadati</taxon>
        <taxon>Pseudomonadota</taxon>
        <taxon>Gammaproteobacteria</taxon>
        <taxon>Vibrionales</taxon>
        <taxon>Vibrionaceae</taxon>
        <taxon>Photobacterium</taxon>
    </lineage>
</organism>
<dbReference type="GO" id="GO:0003677">
    <property type="term" value="F:DNA binding"/>
    <property type="evidence" value="ECO:0007669"/>
    <property type="project" value="InterPro"/>
</dbReference>
<gene>
    <name evidence="2" type="ORF">C9I98_23980</name>
</gene>